<dbReference type="PANTHER" id="PTHR32432:SF3">
    <property type="entry name" value="ETHANOLAMINE UTILIZATION PROTEIN EUTJ"/>
    <property type="match status" value="1"/>
</dbReference>
<feature type="region of interest" description="Disordered" evidence="1">
    <location>
        <begin position="473"/>
        <end position="611"/>
    </location>
</feature>
<name>A0ABP8NJ29_9BACT</name>
<feature type="compositionally biased region" description="Polar residues" evidence="1">
    <location>
        <begin position="598"/>
        <end position="611"/>
    </location>
</feature>
<feature type="compositionally biased region" description="Basic and acidic residues" evidence="1">
    <location>
        <begin position="516"/>
        <end position="537"/>
    </location>
</feature>
<evidence type="ECO:0000313" key="3">
    <source>
        <dbReference type="Proteomes" id="UP001500840"/>
    </source>
</evidence>
<dbReference type="EMBL" id="BAABGA010000082">
    <property type="protein sequence ID" value="GAA4466733.1"/>
    <property type="molecule type" value="Genomic_DNA"/>
</dbReference>
<dbReference type="InterPro" id="IPR050696">
    <property type="entry name" value="FtsA/MreB"/>
</dbReference>
<evidence type="ECO:0008006" key="4">
    <source>
        <dbReference type="Google" id="ProtNLM"/>
    </source>
</evidence>
<feature type="compositionally biased region" description="Low complexity" evidence="1">
    <location>
        <begin position="576"/>
        <end position="597"/>
    </location>
</feature>
<proteinExistence type="predicted"/>
<evidence type="ECO:0000256" key="1">
    <source>
        <dbReference type="SAM" id="MobiDB-lite"/>
    </source>
</evidence>
<organism evidence="2 3">
    <name type="scientific">Novipirellula rosea</name>
    <dbReference type="NCBI Taxonomy" id="1031540"/>
    <lineage>
        <taxon>Bacteria</taxon>
        <taxon>Pseudomonadati</taxon>
        <taxon>Planctomycetota</taxon>
        <taxon>Planctomycetia</taxon>
        <taxon>Pirellulales</taxon>
        <taxon>Pirellulaceae</taxon>
        <taxon>Novipirellula</taxon>
    </lineage>
</organism>
<dbReference type="RefSeq" id="WP_345327018.1">
    <property type="nucleotide sequence ID" value="NZ_BAABGA010000082.1"/>
</dbReference>
<accession>A0ABP8NJ29</accession>
<feature type="compositionally biased region" description="Polar residues" evidence="1">
    <location>
        <begin position="481"/>
        <end position="501"/>
    </location>
</feature>
<gene>
    <name evidence="2" type="ORF">GCM10023156_55930</name>
</gene>
<evidence type="ECO:0000313" key="2">
    <source>
        <dbReference type="EMBL" id="GAA4466733.1"/>
    </source>
</evidence>
<sequence>MPKKLAIDWDETELRFVAAQCTATQITVTDAAVVPMMPSGIFETLRKTIAERGLEKTETLVAIGRGKAELRELQLPPVPDEELPDIVRFQAIRSFASAGESATIDYLVTNRSEANVNAIAAAVAPAKLAEVKEICSDASLMVKRITLRPLSAAAFYLTRPKLSLGSGDVVLIDLLSDDAEIVVARGGKVIFVRTVRMPSGESARPRALVNELKRSLLACGCKSPDKMVLWGRDSVHRGDVEVLSEALDAPVEVVNPFDLVDVEAKLKDQLPSHVGRLAPLVGLLACEETHADRLIDFLHPRERVEEKPDHRRTALLIGVPVAAAILLGYLGYRKLSNLDAEIDRLNQANAAMKEPVKEAEQFIAETEKIDQFLDADAIWIDEIRTLAKKLPPAEEVILKSIVATSDIRSGVSTIVLSGSATNPSVIEKLESSIRDENHSVTSEGASEQDAKNAYRWVFTEKIAIPPHHARARRYAGVEQARTASADESQDVTQSEAKSESPNAEMPNAEMPNAEMPKAEMPKAETSKAESPKAESPKPETPAAEPEVAVTQTPVTETPVTETPVTEPDSPAVQPDTSSTESETPAPEPTPAASESTPNPETAATTVTEVQS</sequence>
<feature type="compositionally biased region" description="Low complexity" evidence="1">
    <location>
        <begin position="544"/>
        <end position="567"/>
    </location>
</feature>
<protein>
    <recommendedName>
        <fullName evidence="4">Competence protein A</fullName>
    </recommendedName>
</protein>
<comment type="caution">
    <text evidence="2">The sequence shown here is derived from an EMBL/GenBank/DDBJ whole genome shotgun (WGS) entry which is preliminary data.</text>
</comment>
<reference evidence="3" key="1">
    <citation type="journal article" date="2019" name="Int. J. Syst. Evol. Microbiol.">
        <title>The Global Catalogue of Microorganisms (GCM) 10K type strain sequencing project: providing services to taxonomists for standard genome sequencing and annotation.</title>
        <authorList>
            <consortium name="The Broad Institute Genomics Platform"/>
            <consortium name="The Broad Institute Genome Sequencing Center for Infectious Disease"/>
            <person name="Wu L."/>
            <person name="Ma J."/>
        </authorList>
    </citation>
    <scope>NUCLEOTIDE SEQUENCE [LARGE SCALE GENOMIC DNA]</scope>
    <source>
        <strain evidence="3">JCM 17759</strain>
    </source>
</reference>
<dbReference type="PANTHER" id="PTHR32432">
    <property type="entry name" value="CELL DIVISION PROTEIN FTSA-RELATED"/>
    <property type="match status" value="1"/>
</dbReference>
<dbReference type="Proteomes" id="UP001500840">
    <property type="component" value="Unassembled WGS sequence"/>
</dbReference>
<keyword evidence="3" id="KW-1185">Reference proteome</keyword>